<dbReference type="PATRIC" id="fig|158899.10.peg.3356"/>
<accession>A0A127PDW7</accession>
<keyword evidence="1" id="KW-0472">Membrane</keyword>
<keyword evidence="1" id="KW-1133">Transmembrane helix</keyword>
<proteinExistence type="predicted"/>
<feature type="transmembrane region" description="Helical" evidence="1">
    <location>
        <begin position="20"/>
        <end position="44"/>
    </location>
</feature>
<name>A0A127PDW7_9BURK</name>
<evidence type="ECO:0000313" key="2">
    <source>
        <dbReference type="EMBL" id="AMO96010.1"/>
    </source>
</evidence>
<keyword evidence="1" id="KW-0812">Transmembrane</keyword>
<dbReference type="Proteomes" id="UP000072421">
    <property type="component" value="Chromosome"/>
</dbReference>
<reference evidence="2 3" key="1">
    <citation type="submission" date="2015-11" db="EMBL/GenBank/DDBJ databases">
        <title>Exploring the genomic traits of fungus-feeding bacterial genus Collimonas.</title>
        <authorList>
            <person name="Song C."/>
            <person name="Schmidt R."/>
            <person name="de Jager V."/>
            <person name="Krzyzanowska D."/>
            <person name="Jongedijk E."/>
            <person name="Cankar K."/>
            <person name="Beekwilder J."/>
            <person name="van Veen A."/>
            <person name="de Boer W."/>
            <person name="van Veen J.A."/>
            <person name="Garbeva P."/>
        </authorList>
    </citation>
    <scope>NUCLEOTIDE SEQUENCE [LARGE SCALE GENOMIC DNA]</scope>
    <source>
        <strain evidence="2 3">Ter6</strain>
    </source>
</reference>
<evidence type="ECO:0000313" key="3">
    <source>
        <dbReference type="Proteomes" id="UP000072421"/>
    </source>
</evidence>
<organism evidence="2">
    <name type="scientific">Collimonas fungivorans</name>
    <dbReference type="NCBI Taxonomy" id="158899"/>
    <lineage>
        <taxon>Bacteria</taxon>
        <taxon>Pseudomonadati</taxon>
        <taxon>Pseudomonadota</taxon>
        <taxon>Betaproteobacteria</taxon>
        <taxon>Burkholderiales</taxon>
        <taxon>Oxalobacteraceae</taxon>
        <taxon>Collimonas</taxon>
    </lineage>
</organism>
<dbReference type="EMBL" id="CP013232">
    <property type="protein sequence ID" value="AMO96010.1"/>
    <property type="molecule type" value="Genomic_DNA"/>
</dbReference>
<dbReference type="AlphaFoldDB" id="A0A127PDW7"/>
<protein>
    <submittedName>
        <fullName evidence="2">Uncharacterized protein</fullName>
    </submittedName>
</protein>
<evidence type="ECO:0000256" key="1">
    <source>
        <dbReference type="SAM" id="Phobius"/>
    </source>
</evidence>
<sequence length="45" mass="5093">MGLFKLNETAQSVLALTKFVSFFVFRSNFVHILVAQLRIAFGLFA</sequence>
<gene>
    <name evidence="2" type="ORF">CFter6_3376</name>
</gene>